<feature type="compositionally biased region" description="Low complexity" evidence="1">
    <location>
        <begin position="29"/>
        <end position="42"/>
    </location>
</feature>
<sequence length="63" mass="6339">MVPPIIALVLALAVAGLTFTTSLVDTKMADTSAPAASDSSDMGSDEAMDSEEAPADEPVDLGE</sequence>
<gene>
    <name evidence="2" type="ORF">HNR46_000559</name>
</gene>
<comment type="caution">
    <text evidence="2">The sequence shown here is derived from an EMBL/GenBank/DDBJ whole genome shotgun (WGS) entry which is preliminary data.</text>
</comment>
<protein>
    <submittedName>
        <fullName evidence="2">Uncharacterized protein</fullName>
    </submittedName>
</protein>
<dbReference type="RefSeq" id="WP_184015555.1">
    <property type="nucleotide sequence ID" value="NZ_JACHFD010000002.1"/>
</dbReference>
<evidence type="ECO:0000313" key="3">
    <source>
        <dbReference type="Proteomes" id="UP000557717"/>
    </source>
</evidence>
<keyword evidence="3" id="KW-1185">Reference proteome</keyword>
<proteinExistence type="predicted"/>
<reference evidence="2 3" key="1">
    <citation type="submission" date="2020-08" db="EMBL/GenBank/DDBJ databases">
        <title>Genomic Encyclopedia of Type Strains, Phase IV (KMG-IV): sequencing the most valuable type-strain genomes for metagenomic binning, comparative biology and taxonomic classification.</title>
        <authorList>
            <person name="Goeker M."/>
        </authorList>
    </citation>
    <scope>NUCLEOTIDE SEQUENCE [LARGE SCALE GENOMIC DNA]</scope>
    <source>
        <strain evidence="2 3">YC6886</strain>
    </source>
</reference>
<feature type="region of interest" description="Disordered" evidence="1">
    <location>
        <begin position="27"/>
        <end position="63"/>
    </location>
</feature>
<evidence type="ECO:0000313" key="2">
    <source>
        <dbReference type="EMBL" id="MBB5350335.1"/>
    </source>
</evidence>
<dbReference type="EMBL" id="JACHFD010000002">
    <property type="protein sequence ID" value="MBB5350335.1"/>
    <property type="molecule type" value="Genomic_DNA"/>
</dbReference>
<organism evidence="2 3">
    <name type="scientific">Haloferula luteola</name>
    <dbReference type="NCBI Taxonomy" id="595692"/>
    <lineage>
        <taxon>Bacteria</taxon>
        <taxon>Pseudomonadati</taxon>
        <taxon>Verrucomicrobiota</taxon>
        <taxon>Verrucomicrobiia</taxon>
        <taxon>Verrucomicrobiales</taxon>
        <taxon>Verrucomicrobiaceae</taxon>
        <taxon>Haloferula</taxon>
    </lineage>
</organism>
<evidence type="ECO:0000256" key="1">
    <source>
        <dbReference type="SAM" id="MobiDB-lite"/>
    </source>
</evidence>
<feature type="compositionally biased region" description="Acidic residues" evidence="1">
    <location>
        <begin position="43"/>
        <end position="63"/>
    </location>
</feature>
<accession>A0A840UX79</accession>
<dbReference type="AlphaFoldDB" id="A0A840UX79"/>
<dbReference type="Proteomes" id="UP000557717">
    <property type="component" value="Unassembled WGS sequence"/>
</dbReference>
<name>A0A840UX79_9BACT</name>